<evidence type="ECO:0000313" key="2">
    <source>
        <dbReference type="Proteomes" id="UP000037069"/>
    </source>
</evidence>
<organism evidence="1 2">
    <name type="scientific">Lucilia cuprina</name>
    <name type="common">Green bottle fly</name>
    <name type="synonym">Australian sheep blowfly</name>
    <dbReference type="NCBI Taxonomy" id="7375"/>
    <lineage>
        <taxon>Eukaryota</taxon>
        <taxon>Metazoa</taxon>
        <taxon>Ecdysozoa</taxon>
        <taxon>Arthropoda</taxon>
        <taxon>Hexapoda</taxon>
        <taxon>Insecta</taxon>
        <taxon>Pterygota</taxon>
        <taxon>Neoptera</taxon>
        <taxon>Endopterygota</taxon>
        <taxon>Diptera</taxon>
        <taxon>Brachycera</taxon>
        <taxon>Muscomorpha</taxon>
        <taxon>Oestroidea</taxon>
        <taxon>Calliphoridae</taxon>
        <taxon>Luciliinae</taxon>
        <taxon>Lucilia</taxon>
    </lineage>
</organism>
<name>A0A0L0CES7_LUCCU</name>
<sequence>MKPQKFIQSYKCDCFQPHNYCNCSHKIISSDILIENVNDIAESLVEVMNLCGIYLVKAKASIDIIIYYFLHFEEIIHRIDSIPKKRFCKEDLIHDLSRKCSMDRIEAQMACSIIKRAFKAFYHGTDMGGVPNNLLSDQLTHTSECLWVHAAKRTAQIYAAYEGLFYACQKDLECKIKLIYKQLYDRISNRNQPDDEPECTCMKCFKRIAKESLKSVKVTTGMHDVKDPYEAIYLKEQEEDKEKQRNENCTVMLETLGEKENERKQHCSCPSLNITAKDYVYREIAESTYTGSSQGPFDCRWISISTEEFEADEGEVNVKLPNEFPCPPCHTDEECETECECSCEDCTCKSDDDIVCGESYMENGEDIEKEFSSEETAQLFENYTKSESITADFSAYTQ</sequence>
<accession>A0A0L0CES7</accession>
<dbReference type="Proteomes" id="UP000037069">
    <property type="component" value="Unassembled WGS sequence"/>
</dbReference>
<reference evidence="1 2" key="1">
    <citation type="journal article" date="2015" name="Nat. Commun.">
        <title>Lucilia cuprina genome unlocks parasitic fly biology to underpin future interventions.</title>
        <authorList>
            <person name="Anstead C.A."/>
            <person name="Korhonen P.K."/>
            <person name="Young N.D."/>
            <person name="Hall R.S."/>
            <person name="Jex A.R."/>
            <person name="Murali S.C."/>
            <person name="Hughes D.S."/>
            <person name="Lee S.F."/>
            <person name="Perry T."/>
            <person name="Stroehlein A.J."/>
            <person name="Ansell B.R."/>
            <person name="Breugelmans B."/>
            <person name="Hofmann A."/>
            <person name="Qu J."/>
            <person name="Dugan S."/>
            <person name="Lee S.L."/>
            <person name="Chao H."/>
            <person name="Dinh H."/>
            <person name="Han Y."/>
            <person name="Doddapaneni H.V."/>
            <person name="Worley K.C."/>
            <person name="Muzny D.M."/>
            <person name="Ioannidis P."/>
            <person name="Waterhouse R.M."/>
            <person name="Zdobnov E.M."/>
            <person name="James P.J."/>
            <person name="Bagnall N.H."/>
            <person name="Kotze A.C."/>
            <person name="Gibbs R.A."/>
            <person name="Richards S."/>
            <person name="Batterham P."/>
            <person name="Gasser R.B."/>
        </authorList>
    </citation>
    <scope>NUCLEOTIDE SEQUENCE [LARGE SCALE GENOMIC DNA]</scope>
    <source>
        <strain evidence="1 2">LS</strain>
        <tissue evidence="1">Full body</tissue>
    </source>
</reference>
<dbReference type="AlphaFoldDB" id="A0A0L0CES7"/>
<evidence type="ECO:0000313" key="1">
    <source>
        <dbReference type="EMBL" id="KNC30722.1"/>
    </source>
</evidence>
<dbReference type="OrthoDB" id="7880482at2759"/>
<keyword evidence="2" id="KW-1185">Reference proteome</keyword>
<proteinExistence type="predicted"/>
<gene>
    <name evidence="1" type="ORF">FF38_11664</name>
</gene>
<comment type="caution">
    <text evidence="1">The sequence shown here is derived from an EMBL/GenBank/DDBJ whole genome shotgun (WGS) entry which is preliminary data.</text>
</comment>
<dbReference type="EMBL" id="JRES01000501">
    <property type="protein sequence ID" value="KNC30722.1"/>
    <property type="molecule type" value="Genomic_DNA"/>
</dbReference>
<protein>
    <submittedName>
        <fullName evidence="1">Uncharacterized protein</fullName>
    </submittedName>
</protein>